<reference evidence="1 2" key="1">
    <citation type="submission" date="2020-08" db="EMBL/GenBank/DDBJ databases">
        <authorList>
            <person name="Koutsovoulos G."/>
            <person name="Danchin GJ E."/>
        </authorList>
    </citation>
    <scope>NUCLEOTIDE SEQUENCE [LARGE SCALE GENOMIC DNA]</scope>
</reference>
<accession>A0A6V7UBZ6</accession>
<organism evidence="1 2">
    <name type="scientific">Meloidogyne enterolobii</name>
    <name type="common">Root-knot nematode worm</name>
    <name type="synonym">Meloidogyne mayaguensis</name>
    <dbReference type="NCBI Taxonomy" id="390850"/>
    <lineage>
        <taxon>Eukaryota</taxon>
        <taxon>Metazoa</taxon>
        <taxon>Ecdysozoa</taxon>
        <taxon>Nematoda</taxon>
        <taxon>Chromadorea</taxon>
        <taxon>Rhabditida</taxon>
        <taxon>Tylenchina</taxon>
        <taxon>Tylenchomorpha</taxon>
        <taxon>Tylenchoidea</taxon>
        <taxon>Meloidogynidae</taxon>
        <taxon>Meloidogyninae</taxon>
        <taxon>Meloidogyne</taxon>
    </lineage>
</organism>
<dbReference type="EMBL" id="CAJEWN010000050">
    <property type="protein sequence ID" value="CAD2152253.1"/>
    <property type="molecule type" value="Genomic_DNA"/>
</dbReference>
<dbReference type="OrthoDB" id="5827321at2759"/>
<evidence type="ECO:0000313" key="1">
    <source>
        <dbReference type="EMBL" id="CAD2152253.1"/>
    </source>
</evidence>
<proteinExistence type="predicted"/>
<protein>
    <submittedName>
        <fullName evidence="1">Uncharacterized protein</fullName>
    </submittedName>
</protein>
<dbReference type="Proteomes" id="UP000580250">
    <property type="component" value="Unassembled WGS sequence"/>
</dbReference>
<sequence length="330" mass="37568">MRQLPSSKKLFNKKYPSPIIRTTKILKRILFKQIMPLLIILPIRCFAPVKFNQRIFLSVKAINYVDPTKSGFRIILRDDFLRDHMAPTLLPTLYLTAIPLRQNEGFISQTKVLYPDSVNEDKQVSITDLQESSWYYICVEWENMNRHNETTGTDCRLFKTLDRFGRGTDSTVSEIEATDFSSQMLQFRMKAGAEFPIRLTASLEGGKAPIPPSQIFILGGNNGGILELVFAFLRLQMDYGQLCILEEPLIGGYSALGRQISGVNIRKCHFNNLTTTDYELSILDSAEASPYIRSSGTKCQNSNKISIVVALIGLLPFWKLSELLERRRIK</sequence>
<evidence type="ECO:0000313" key="2">
    <source>
        <dbReference type="Proteomes" id="UP000580250"/>
    </source>
</evidence>
<name>A0A6V7UBZ6_MELEN</name>
<comment type="caution">
    <text evidence="1">The sequence shown here is derived from an EMBL/GenBank/DDBJ whole genome shotgun (WGS) entry which is preliminary data.</text>
</comment>
<gene>
    <name evidence="1" type="ORF">MENT_LOCUS10676</name>
</gene>
<dbReference type="AlphaFoldDB" id="A0A6V7UBZ6"/>